<sequence>MARKYGTVEEEQPRNQRQSMLLPIVKSTVQMINNVIS</sequence>
<evidence type="ECO:0000313" key="1">
    <source>
        <dbReference type="EMBL" id="KAF7258002.1"/>
    </source>
</evidence>
<dbReference type="AlphaFoldDB" id="A0A8S9YTE4"/>
<keyword evidence="2" id="KW-1185">Reference proteome</keyword>
<comment type="caution">
    <text evidence="1">The sequence shown here is derived from an EMBL/GenBank/DDBJ whole genome shotgun (WGS) entry which is preliminary data.</text>
</comment>
<reference evidence="1" key="1">
    <citation type="submission" date="2019-07" db="EMBL/GenBank/DDBJ databases">
        <title>Annotation for the trematode Paragonimus miyazaki's.</title>
        <authorList>
            <person name="Choi Y.-J."/>
        </authorList>
    </citation>
    <scope>NUCLEOTIDE SEQUENCE</scope>
    <source>
        <strain evidence="1">Japan</strain>
    </source>
</reference>
<gene>
    <name evidence="1" type="ORF">EG68_11271</name>
</gene>
<organism evidence="1 2">
    <name type="scientific">Paragonimus skrjabini miyazakii</name>
    <dbReference type="NCBI Taxonomy" id="59628"/>
    <lineage>
        <taxon>Eukaryota</taxon>
        <taxon>Metazoa</taxon>
        <taxon>Spiralia</taxon>
        <taxon>Lophotrochozoa</taxon>
        <taxon>Platyhelminthes</taxon>
        <taxon>Trematoda</taxon>
        <taxon>Digenea</taxon>
        <taxon>Plagiorchiida</taxon>
        <taxon>Troglotremata</taxon>
        <taxon>Troglotrematidae</taxon>
        <taxon>Paragonimus</taxon>
    </lineage>
</organism>
<dbReference type="Proteomes" id="UP000822476">
    <property type="component" value="Unassembled WGS sequence"/>
</dbReference>
<protein>
    <submittedName>
        <fullName evidence="1">Uncharacterized protein</fullName>
    </submittedName>
</protein>
<accession>A0A8S9YTE4</accession>
<evidence type="ECO:0000313" key="2">
    <source>
        <dbReference type="Proteomes" id="UP000822476"/>
    </source>
</evidence>
<name>A0A8S9YTE4_9TREM</name>
<dbReference type="EMBL" id="JTDE01002012">
    <property type="protein sequence ID" value="KAF7258002.1"/>
    <property type="molecule type" value="Genomic_DNA"/>
</dbReference>
<proteinExistence type="predicted"/>